<evidence type="ECO:0000313" key="7">
    <source>
        <dbReference type="Proteomes" id="UP000464593"/>
    </source>
</evidence>
<organism evidence="6 7">
    <name type="scientific">Pseudomonas monteilii</name>
    <dbReference type="NCBI Taxonomy" id="76759"/>
    <lineage>
        <taxon>Bacteria</taxon>
        <taxon>Pseudomonadati</taxon>
        <taxon>Pseudomonadota</taxon>
        <taxon>Gammaproteobacteria</taxon>
        <taxon>Pseudomonadales</taxon>
        <taxon>Pseudomonadaceae</taxon>
        <taxon>Pseudomonas</taxon>
    </lineage>
</organism>
<evidence type="ECO:0000256" key="3">
    <source>
        <dbReference type="ARBA" id="ARBA00023125"/>
    </source>
</evidence>
<keyword evidence="4" id="KW-0804">Transcription</keyword>
<feature type="domain" description="LysR substrate-binding" evidence="5">
    <location>
        <begin position="2"/>
        <end position="156"/>
    </location>
</feature>
<evidence type="ECO:0000313" key="6">
    <source>
        <dbReference type="EMBL" id="QHB28779.1"/>
    </source>
</evidence>
<dbReference type="Gene3D" id="3.40.190.10">
    <property type="entry name" value="Periplasmic binding protein-like II"/>
    <property type="match status" value="2"/>
</dbReference>
<dbReference type="GO" id="GO:0006355">
    <property type="term" value="P:regulation of DNA-templated transcription"/>
    <property type="evidence" value="ECO:0007669"/>
    <property type="project" value="TreeGrafter"/>
</dbReference>
<reference evidence="6 7" key="1">
    <citation type="submission" date="2019-05" db="EMBL/GenBank/DDBJ databases">
        <title>Complete genome sequence of Pseudomonas Pseudomonas resinovorans.</title>
        <authorList>
            <person name="Chen H.-P."/>
        </authorList>
    </citation>
    <scope>NUCLEOTIDE SEQUENCE [LARGE SCALE GENOMIC DNA]</scope>
    <source>
        <strain evidence="6 7">TCU-CK1</strain>
    </source>
</reference>
<name>A0AAE6RDN6_9PSED</name>
<dbReference type="EMBL" id="CP040324">
    <property type="protein sequence ID" value="QHB28779.1"/>
    <property type="molecule type" value="Genomic_DNA"/>
</dbReference>
<dbReference type="Pfam" id="PF03466">
    <property type="entry name" value="LysR_substrate"/>
    <property type="match status" value="1"/>
</dbReference>
<protein>
    <submittedName>
        <fullName evidence="6">LysR family transcriptional regulator</fullName>
    </submittedName>
</protein>
<gene>
    <name evidence="6" type="ORF">TCK1_3433</name>
</gene>
<dbReference type="CDD" id="cd08459">
    <property type="entry name" value="PBP2_DntR_NahR_LinR_like"/>
    <property type="match status" value="1"/>
</dbReference>
<comment type="similarity">
    <text evidence="1">Belongs to the LysR transcriptional regulatory family.</text>
</comment>
<dbReference type="GO" id="GO:0003677">
    <property type="term" value="F:DNA binding"/>
    <property type="evidence" value="ECO:0007669"/>
    <property type="project" value="UniProtKB-KW"/>
</dbReference>
<accession>A0AAE6RDN6</accession>
<dbReference type="InterPro" id="IPR050389">
    <property type="entry name" value="LysR-type_TF"/>
</dbReference>
<keyword evidence="3" id="KW-0238">DNA-binding</keyword>
<evidence type="ECO:0000256" key="4">
    <source>
        <dbReference type="ARBA" id="ARBA00023163"/>
    </source>
</evidence>
<dbReference type="Proteomes" id="UP000464593">
    <property type="component" value="Chromosome"/>
</dbReference>
<evidence type="ECO:0000256" key="1">
    <source>
        <dbReference type="ARBA" id="ARBA00009437"/>
    </source>
</evidence>
<proteinExistence type="inferred from homology"/>
<dbReference type="AlphaFoldDB" id="A0AAE6RDN6"/>
<dbReference type="InterPro" id="IPR005119">
    <property type="entry name" value="LysR_subst-bd"/>
</dbReference>
<dbReference type="PANTHER" id="PTHR30118:SF15">
    <property type="entry name" value="TRANSCRIPTIONAL REGULATORY PROTEIN"/>
    <property type="match status" value="1"/>
</dbReference>
<dbReference type="SUPFAM" id="SSF53850">
    <property type="entry name" value="Periplasmic binding protein-like II"/>
    <property type="match status" value="1"/>
</dbReference>
<sequence length="184" mass="20866">MDQGRIDLAIGYFPDLVGEQIQTQALFEHDFTCLVRRDHPSITEALTLEQFLEAEHLVVNPEGRSQEIFERRLHELKLVRRVHLEIPHFMSVPQLIATTDMIATVPRSLGVWFGSNQLKMLSPPIDIPRFELKLHWHRQVEADPAVSWFRSAVFEELCNLDPTSAMSLATTGAGVSNLPTAQPC</sequence>
<dbReference type="PANTHER" id="PTHR30118">
    <property type="entry name" value="HTH-TYPE TRANSCRIPTIONAL REGULATOR LEUO-RELATED"/>
    <property type="match status" value="1"/>
</dbReference>
<evidence type="ECO:0000259" key="5">
    <source>
        <dbReference type="Pfam" id="PF03466"/>
    </source>
</evidence>
<keyword evidence="2" id="KW-0805">Transcription regulation</keyword>
<evidence type="ECO:0000256" key="2">
    <source>
        <dbReference type="ARBA" id="ARBA00023015"/>
    </source>
</evidence>